<reference evidence="4 5" key="1">
    <citation type="submission" date="2019-06" db="EMBL/GenBank/DDBJ databases">
        <title>Sequencing the genomes of 1000 actinobacteria strains.</title>
        <authorList>
            <person name="Klenk H.-P."/>
        </authorList>
    </citation>
    <scope>NUCLEOTIDE SEQUENCE [LARGE SCALE GENOMIC DNA]</scope>
    <source>
        <strain evidence="4 5">DSM 19560</strain>
    </source>
</reference>
<evidence type="ECO:0000313" key="5">
    <source>
        <dbReference type="Proteomes" id="UP000318297"/>
    </source>
</evidence>
<dbReference type="PROSITE" id="PS50977">
    <property type="entry name" value="HTH_TETR_2"/>
    <property type="match status" value="1"/>
</dbReference>
<dbReference type="EMBL" id="VIVQ01000002">
    <property type="protein sequence ID" value="TWE10460.1"/>
    <property type="molecule type" value="Genomic_DNA"/>
</dbReference>
<comment type="caution">
    <text evidence="4">The sequence shown here is derived from an EMBL/GenBank/DDBJ whole genome shotgun (WGS) entry which is preliminary data.</text>
</comment>
<keyword evidence="1 2" id="KW-0238">DNA-binding</keyword>
<accession>A0A561E4F5</accession>
<feature type="DNA-binding region" description="H-T-H motif" evidence="2">
    <location>
        <begin position="88"/>
        <end position="107"/>
    </location>
</feature>
<evidence type="ECO:0000313" key="4">
    <source>
        <dbReference type="EMBL" id="TWE10460.1"/>
    </source>
</evidence>
<dbReference type="SUPFAM" id="SSF46689">
    <property type="entry name" value="Homeodomain-like"/>
    <property type="match status" value="1"/>
</dbReference>
<name>A0A561E4F5_9MICO</name>
<keyword evidence="5" id="KW-1185">Reference proteome</keyword>
<dbReference type="Proteomes" id="UP000318297">
    <property type="component" value="Unassembled WGS sequence"/>
</dbReference>
<dbReference type="AlphaFoldDB" id="A0A561E4F5"/>
<dbReference type="Gene3D" id="1.10.357.10">
    <property type="entry name" value="Tetracycline Repressor, domain 2"/>
    <property type="match status" value="1"/>
</dbReference>
<dbReference type="GO" id="GO:0003677">
    <property type="term" value="F:DNA binding"/>
    <property type="evidence" value="ECO:0007669"/>
    <property type="project" value="UniProtKB-UniRule"/>
</dbReference>
<protein>
    <submittedName>
        <fullName evidence="4">TetR family transcriptional regulator</fullName>
    </submittedName>
</protein>
<evidence type="ECO:0000256" key="1">
    <source>
        <dbReference type="ARBA" id="ARBA00023125"/>
    </source>
</evidence>
<evidence type="ECO:0000259" key="3">
    <source>
        <dbReference type="PROSITE" id="PS50977"/>
    </source>
</evidence>
<gene>
    <name evidence="4" type="ORF">BKA23_2822</name>
</gene>
<sequence>MTCREKEKNKSVKNVSDAGKPQFGEDVATEWLLGSDGAMSLRMGRASAGQGRSGEPALGKAADHYVRRLHFITAAIDLWGACGYSHVTISGLAERTGVTYGSMRSCFANRDELVQECVRVARERIGLDKSGYVAAAHDANQLVETFIDDVCTSMRVHASLHRIRYDLLSQSMFDEGLVADAQSIHAAWMSGISGFAERLHALGGSGSDAVVTTRVIEDLFARTMHRHTVDSADAARLLAADLRAYVEHLLGRTADESI</sequence>
<feature type="domain" description="HTH tetR-type" evidence="3">
    <location>
        <begin position="65"/>
        <end position="125"/>
    </location>
</feature>
<organism evidence="4 5">
    <name type="scientific">Rudaeicoccus suwonensis</name>
    <dbReference type="NCBI Taxonomy" id="657409"/>
    <lineage>
        <taxon>Bacteria</taxon>
        <taxon>Bacillati</taxon>
        <taxon>Actinomycetota</taxon>
        <taxon>Actinomycetes</taxon>
        <taxon>Micrococcales</taxon>
        <taxon>Dermacoccaceae</taxon>
        <taxon>Rudaeicoccus</taxon>
    </lineage>
</organism>
<dbReference type="Pfam" id="PF00440">
    <property type="entry name" value="TetR_N"/>
    <property type="match status" value="1"/>
</dbReference>
<dbReference type="InterPro" id="IPR009057">
    <property type="entry name" value="Homeodomain-like_sf"/>
</dbReference>
<dbReference type="InterPro" id="IPR001647">
    <property type="entry name" value="HTH_TetR"/>
</dbReference>
<proteinExistence type="predicted"/>
<evidence type="ECO:0000256" key="2">
    <source>
        <dbReference type="PROSITE-ProRule" id="PRU00335"/>
    </source>
</evidence>